<reference evidence="1" key="2">
    <citation type="submission" date="2025-09" db="UniProtKB">
        <authorList>
            <consortium name="Ensembl"/>
        </authorList>
    </citation>
    <scope>IDENTIFICATION</scope>
</reference>
<dbReference type="Proteomes" id="UP000694404">
    <property type="component" value="Unplaced"/>
</dbReference>
<accession>A0A8C0H9S8</accession>
<protein>
    <submittedName>
        <fullName evidence="1">Uncharacterized protein</fullName>
    </submittedName>
</protein>
<dbReference type="Ensembl" id="ENSCABT00000020661.1">
    <property type="protein sequence ID" value="ENSCABP00000018864.1"/>
    <property type="gene ID" value="ENSCABG00000013933.1"/>
</dbReference>
<dbReference type="AlphaFoldDB" id="A0A8C0H9S8"/>
<reference evidence="1" key="1">
    <citation type="submission" date="2025-08" db="UniProtKB">
        <authorList>
            <consortium name="Ensembl"/>
        </authorList>
    </citation>
    <scope>IDENTIFICATION</scope>
</reference>
<dbReference type="GeneTree" id="ENSGT01140000286112"/>
<evidence type="ECO:0000313" key="1">
    <source>
        <dbReference type="Ensembl" id="ENSCABP00000018864.1"/>
    </source>
</evidence>
<evidence type="ECO:0000313" key="2">
    <source>
        <dbReference type="Proteomes" id="UP000694404"/>
    </source>
</evidence>
<sequence>GRRLLRPSTSTKFINGKCITTERTMANRQEWADVEGDGKLKSVCVNGKEQRPRFSKVTGDFGNLGCWVPNLRQLKGS</sequence>
<proteinExistence type="predicted"/>
<keyword evidence="2" id="KW-1185">Reference proteome</keyword>
<name>A0A8C0H9S8_CHEAB</name>
<organism evidence="1 2">
    <name type="scientific">Chelonoidis abingdonii</name>
    <name type="common">Abingdon island giant tortoise</name>
    <name type="synonym">Testudo abingdonii</name>
    <dbReference type="NCBI Taxonomy" id="106734"/>
    <lineage>
        <taxon>Eukaryota</taxon>
        <taxon>Metazoa</taxon>
        <taxon>Chordata</taxon>
        <taxon>Craniata</taxon>
        <taxon>Vertebrata</taxon>
        <taxon>Euteleostomi</taxon>
        <taxon>Archelosauria</taxon>
        <taxon>Testudinata</taxon>
        <taxon>Testudines</taxon>
        <taxon>Cryptodira</taxon>
        <taxon>Durocryptodira</taxon>
        <taxon>Testudinoidea</taxon>
        <taxon>Testudinidae</taxon>
        <taxon>Chelonoidis</taxon>
    </lineage>
</organism>